<dbReference type="GO" id="GO:0042709">
    <property type="term" value="C:succinate-CoA ligase complex"/>
    <property type="evidence" value="ECO:0007669"/>
    <property type="project" value="TreeGrafter"/>
</dbReference>
<evidence type="ECO:0000313" key="5">
    <source>
        <dbReference type="WBParaSite" id="SCUD_0000444801-mRNA-1"/>
    </source>
</evidence>
<keyword evidence="2" id="KW-0067">ATP-binding</keyword>
<reference evidence="3 4" key="2">
    <citation type="submission" date="2018-11" db="EMBL/GenBank/DDBJ databases">
        <authorList>
            <consortium name="Pathogen Informatics"/>
        </authorList>
    </citation>
    <scope>NUCLEOTIDE SEQUENCE [LARGE SCALE GENOMIC DNA]</scope>
    <source>
        <strain evidence="3">Dakar</strain>
        <strain evidence="4">Dakar, Senegal</strain>
    </source>
</reference>
<name>A0A183JP12_9TREM</name>
<dbReference type="Gene3D" id="3.30.470.20">
    <property type="entry name" value="ATP-grasp fold, B domain"/>
    <property type="match status" value="1"/>
</dbReference>
<dbReference type="GO" id="GO:0004775">
    <property type="term" value="F:succinate-CoA ligase (ADP-forming) activity"/>
    <property type="evidence" value="ECO:0007669"/>
    <property type="project" value="TreeGrafter"/>
</dbReference>
<dbReference type="GO" id="GO:0006099">
    <property type="term" value="P:tricarboxylic acid cycle"/>
    <property type="evidence" value="ECO:0007669"/>
    <property type="project" value="UniProtKB-KW"/>
</dbReference>
<proteinExistence type="predicted"/>
<dbReference type="EMBL" id="UZAK01005925">
    <property type="protein sequence ID" value="VDO88986.1"/>
    <property type="molecule type" value="Genomic_DNA"/>
</dbReference>
<organism evidence="5">
    <name type="scientific">Schistosoma curassoni</name>
    <dbReference type="NCBI Taxonomy" id="6186"/>
    <lineage>
        <taxon>Eukaryota</taxon>
        <taxon>Metazoa</taxon>
        <taxon>Spiralia</taxon>
        <taxon>Lophotrochozoa</taxon>
        <taxon>Platyhelminthes</taxon>
        <taxon>Trematoda</taxon>
        <taxon>Digenea</taxon>
        <taxon>Strigeidida</taxon>
        <taxon>Schistosomatoidea</taxon>
        <taxon>Schistosomatidae</taxon>
        <taxon>Schistosoma</taxon>
    </lineage>
</organism>
<keyword evidence="2" id="KW-0547">Nucleotide-binding</keyword>
<sequence length="153" mass="17487">MAHKLGFTHPDEAVVYIERLYKLFDSSDCTLLEINPISQDINGKVVCMDCKMNFDDNAAFRQKEIFAQRDWSQEDERDVKASKAGLNYIGLDGNIGCLDHQRGLSMSNDWRSTRVRREWCDEPDNFEVTPHGQHLTWITPSTCQGTMAALNTV</sequence>
<dbReference type="Proteomes" id="UP000279833">
    <property type="component" value="Unassembled WGS sequence"/>
</dbReference>
<dbReference type="SUPFAM" id="SSF56059">
    <property type="entry name" value="Glutathione synthetase ATP-binding domain-like"/>
    <property type="match status" value="1"/>
</dbReference>
<gene>
    <name evidence="3" type="ORF">SCUD_LOCUS4448</name>
</gene>
<reference evidence="5" key="1">
    <citation type="submission" date="2016-06" db="UniProtKB">
        <authorList>
            <consortium name="WormBaseParasite"/>
        </authorList>
    </citation>
    <scope>IDENTIFICATION</scope>
</reference>
<protein>
    <submittedName>
        <fullName evidence="5">ATP-grasp_2 domain-containing protein</fullName>
    </submittedName>
</protein>
<evidence type="ECO:0000256" key="2">
    <source>
        <dbReference type="ARBA" id="ARBA00022840"/>
    </source>
</evidence>
<dbReference type="STRING" id="6186.A0A183JP12"/>
<keyword evidence="4" id="KW-1185">Reference proteome</keyword>
<dbReference type="GO" id="GO:0005739">
    <property type="term" value="C:mitochondrion"/>
    <property type="evidence" value="ECO:0007669"/>
    <property type="project" value="TreeGrafter"/>
</dbReference>
<keyword evidence="1" id="KW-0816">Tricarboxylic acid cycle</keyword>
<dbReference type="PANTHER" id="PTHR11815:SF1">
    <property type="entry name" value="SUCCINATE--COA LIGASE [ADP-FORMING] SUBUNIT BETA, MITOCHONDRIAL"/>
    <property type="match status" value="1"/>
</dbReference>
<evidence type="ECO:0000313" key="4">
    <source>
        <dbReference type="Proteomes" id="UP000279833"/>
    </source>
</evidence>
<accession>A0A183JP12</accession>
<dbReference type="GO" id="GO:0006104">
    <property type="term" value="P:succinyl-CoA metabolic process"/>
    <property type="evidence" value="ECO:0007669"/>
    <property type="project" value="TreeGrafter"/>
</dbReference>
<evidence type="ECO:0000313" key="3">
    <source>
        <dbReference type="EMBL" id="VDO88986.1"/>
    </source>
</evidence>
<dbReference type="AlphaFoldDB" id="A0A183JP12"/>
<dbReference type="PANTHER" id="PTHR11815">
    <property type="entry name" value="SUCCINYL-COA SYNTHETASE BETA CHAIN"/>
    <property type="match status" value="1"/>
</dbReference>
<dbReference type="WBParaSite" id="SCUD_0000444801-mRNA-1">
    <property type="protein sequence ID" value="SCUD_0000444801-mRNA-1"/>
    <property type="gene ID" value="SCUD_0000444801"/>
</dbReference>
<dbReference type="GO" id="GO:0005524">
    <property type="term" value="F:ATP binding"/>
    <property type="evidence" value="ECO:0007669"/>
    <property type="project" value="UniProtKB-KW"/>
</dbReference>
<evidence type="ECO:0000256" key="1">
    <source>
        <dbReference type="ARBA" id="ARBA00022532"/>
    </source>
</evidence>